<dbReference type="EMBL" id="CP090170">
    <property type="protein sequence ID" value="UJO20794.1"/>
    <property type="molecule type" value="Genomic_DNA"/>
</dbReference>
<dbReference type="GeneID" id="71990792"/>
<keyword evidence="5" id="KW-1185">Reference proteome</keyword>
<gene>
    <name evidence="4" type="ORF">CLAFUR5_10914</name>
</gene>
<dbReference type="InterPro" id="IPR057326">
    <property type="entry name" value="KR_dom"/>
</dbReference>
<protein>
    <submittedName>
        <fullName evidence="4">Short chain dehydrogenase asqE</fullName>
    </submittedName>
</protein>
<organism evidence="4 5">
    <name type="scientific">Passalora fulva</name>
    <name type="common">Tomato leaf mold</name>
    <name type="synonym">Cladosporium fulvum</name>
    <dbReference type="NCBI Taxonomy" id="5499"/>
    <lineage>
        <taxon>Eukaryota</taxon>
        <taxon>Fungi</taxon>
        <taxon>Dikarya</taxon>
        <taxon>Ascomycota</taxon>
        <taxon>Pezizomycotina</taxon>
        <taxon>Dothideomycetes</taxon>
        <taxon>Dothideomycetidae</taxon>
        <taxon>Mycosphaerellales</taxon>
        <taxon>Mycosphaerellaceae</taxon>
        <taxon>Fulvia</taxon>
    </lineage>
</organism>
<name>A0A9Q8PE60_PASFU</name>
<dbReference type="Pfam" id="PF13561">
    <property type="entry name" value="adh_short_C2"/>
    <property type="match status" value="1"/>
</dbReference>
<evidence type="ECO:0000256" key="1">
    <source>
        <dbReference type="ARBA" id="ARBA00006484"/>
    </source>
</evidence>
<reference evidence="4" key="2">
    <citation type="journal article" date="2022" name="Microb. Genom.">
        <title>A chromosome-scale genome assembly of the tomato pathogen Cladosporium fulvum reveals a compartmentalized genome architecture and the presence of a dispensable chromosome.</title>
        <authorList>
            <person name="Zaccaron A.Z."/>
            <person name="Chen L.H."/>
            <person name="Samaras A."/>
            <person name="Stergiopoulos I."/>
        </authorList>
    </citation>
    <scope>NUCLEOTIDE SEQUENCE</scope>
    <source>
        <strain evidence="4">Race5_Kim</strain>
    </source>
</reference>
<dbReference type="InterPro" id="IPR036291">
    <property type="entry name" value="NAD(P)-bd_dom_sf"/>
</dbReference>
<feature type="domain" description="Ketoreductase" evidence="3">
    <location>
        <begin position="11"/>
        <end position="216"/>
    </location>
</feature>
<dbReference type="PANTHER" id="PTHR48107:SF7">
    <property type="entry name" value="RE15974P"/>
    <property type="match status" value="1"/>
</dbReference>
<evidence type="ECO:0000259" key="3">
    <source>
        <dbReference type="SMART" id="SM00822"/>
    </source>
</evidence>
<evidence type="ECO:0000256" key="2">
    <source>
        <dbReference type="ARBA" id="ARBA00023002"/>
    </source>
</evidence>
<evidence type="ECO:0000313" key="5">
    <source>
        <dbReference type="Proteomes" id="UP000756132"/>
    </source>
</evidence>
<evidence type="ECO:0000313" key="4">
    <source>
        <dbReference type="EMBL" id="UJO20794.1"/>
    </source>
</evidence>
<dbReference type="OMA" id="ARPYQDF"/>
<dbReference type="PRINTS" id="PR00081">
    <property type="entry name" value="GDHRDH"/>
</dbReference>
<dbReference type="OrthoDB" id="47007at2759"/>
<sequence length="268" mass="27740">METIAAPLRGKCALVTGGSRGIGAAIAIKLAEQGCSKIAITYSSNQIKAEEVLAAIAQICPEIKTCTFSANLADPNFGEVVIERTLSGLKTDKIDIVISNAASVDIGQMSPAASMPKPEWDAMMTQNAWSPLALARAAVTKMPPGGRIIMLSSGSSKVAFGDPTVAYAASKAAMDSVAKNLAAIWGVQYGVTVNSVSVGATATDAFKKGLEQWGEEFAKWSGELSLLERHGEAREVAAIVAFIASPEASWIVGNQIPANGGSLSVLQG</sequence>
<dbReference type="KEGG" id="ffu:CLAFUR5_10914"/>
<dbReference type="AlphaFoldDB" id="A0A9Q8PE60"/>
<keyword evidence="2" id="KW-0560">Oxidoreductase</keyword>
<proteinExistence type="inferred from homology"/>
<comment type="similarity">
    <text evidence="1">Belongs to the short-chain dehydrogenases/reductases (SDR) family.</text>
</comment>
<dbReference type="SMART" id="SM00822">
    <property type="entry name" value="PKS_KR"/>
    <property type="match status" value="1"/>
</dbReference>
<dbReference type="GO" id="GO:0016614">
    <property type="term" value="F:oxidoreductase activity, acting on CH-OH group of donors"/>
    <property type="evidence" value="ECO:0007669"/>
    <property type="project" value="UniProtKB-ARBA"/>
</dbReference>
<dbReference type="SUPFAM" id="SSF51735">
    <property type="entry name" value="NAD(P)-binding Rossmann-fold domains"/>
    <property type="match status" value="1"/>
</dbReference>
<dbReference type="InterPro" id="IPR002347">
    <property type="entry name" value="SDR_fam"/>
</dbReference>
<dbReference type="RefSeq" id="XP_047765160.1">
    <property type="nucleotide sequence ID" value="XM_047910062.1"/>
</dbReference>
<reference evidence="4" key="1">
    <citation type="submission" date="2021-12" db="EMBL/GenBank/DDBJ databases">
        <authorList>
            <person name="Zaccaron A."/>
            <person name="Stergiopoulos I."/>
        </authorList>
    </citation>
    <scope>NUCLEOTIDE SEQUENCE</scope>
    <source>
        <strain evidence="4">Race5_Kim</strain>
    </source>
</reference>
<dbReference type="Proteomes" id="UP000756132">
    <property type="component" value="Chromosome 8"/>
</dbReference>
<accession>A0A9Q8PE60</accession>
<dbReference type="PANTHER" id="PTHR48107">
    <property type="entry name" value="NADPH-DEPENDENT ALDEHYDE REDUCTASE-LIKE PROTEIN, CHLOROPLASTIC-RELATED"/>
    <property type="match status" value="1"/>
</dbReference>
<dbReference type="Gene3D" id="3.40.50.720">
    <property type="entry name" value="NAD(P)-binding Rossmann-like Domain"/>
    <property type="match status" value="1"/>
</dbReference>